<comment type="caution">
    <text evidence="2">The sequence shown here is derived from an EMBL/GenBank/DDBJ whole genome shotgun (WGS) entry which is preliminary data.</text>
</comment>
<name>A0ABT5P7P6_9PSED</name>
<feature type="compositionally biased region" description="Polar residues" evidence="1">
    <location>
        <begin position="16"/>
        <end position="30"/>
    </location>
</feature>
<sequence length="47" mass="5041">MAKSESSLGEPKIGKLSSTKHILRQRQNPLTPFPEATLLLAPAAVGR</sequence>
<evidence type="ECO:0000256" key="1">
    <source>
        <dbReference type="SAM" id="MobiDB-lite"/>
    </source>
</evidence>
<dbReference type="RefSeq" id="WP_273893064.1">
    <property type="nucleotide sequence ID" value="NZ_JAMDGP010000029.1"/>
</dbReference>
<protein>
    <submittedName>
        <fullName evidence="2">Uncharacterized protein</fullName>
    </submittedName>
</protein>
<dbReference type="EMBL" id="JAMDGZ010000022">
    <property type="protein sequence ID" value="MDD1014324.1"/>
    <property type="molecule type" value="Genomic_DNA"/>
</dbReference>
<reference evidence="2 3" key="1">
    <citation type="submission" date="2022-05" db="EMBL/GenBank/DDBJ databases">
        <title>Novel Pseudomonas spp. Isolated from a Rainbow Trout Aquaculture Facility.</title>
        <authorList>
            <person name="Testerman T."/>
            <person name="Graf J."/>
        </authorList>
    </citation>
    <scope>NUCLEOTIDE SEQUENCE [LARGE SCALE GENOMIC DNA]</scope>
    <source>
        <strain evidence="2 3">ID1025</strain>
    </source>
</reference>
<keyword evidence="3" id="KW-1185">Reference proteome</keyword>
<accession>A0ABT5P7P6</accession>
<evidence type="ECO:0000313" key="3">
    <source>
        <dbReference type="Proteomes" id="UP001148184"/>
    </source>
</evidence>
<gene>
    <name evidence="2" type="ORF">M5G17_11630</name>
</gene>
<dbReference type="Proteomes" id="UP001148184">
    <property type="component" value="Unassembled WGS sequence"/>
</dbReference>
<feature type="region of interest" description="Disordered" evidence="1">
    <location>
        <begin position="1"/>
        <end position="33"/>
    </location>
</feature>
<organism evidence="2 3">
    <name type="scientific">Pseudomonas rubra</name>
    <dbReference type="NCBI Taxonomy" id="2942627"/>
    <lineage>
        <taxon>Bacteria</taxon>
        <taxon>Pseudomonadati</taxon>
        <taxon>Pseudomonadota</taxon>
        <taxon>Gammaproteobacteria</taxon>
        <taxon>Pseudomonadales</taxon>
        <taxon>Pseudomonadaceae</taxon>
        <taxon>Pseudomonas</taxon>
    </lineage>
</organism>
<evidence type="ECO:0000313" key="2">
    <source>
        <dbReference type="EMBL" id="MDD1014324.1"/>
    </source>
</evidence>
<proteinExistence type="predicted"/>